<dbReference type="EMBL" id="KZ819416">
    <property type="protein sequence ID" value="PWN40469.1"/>
    <property type="molecule type" value="Genomic_DNA"/>
</dbReference>
<dbReference type="RefSeq" id="XP_025367629.1">
    <property type="nucleotide sequence ID" value="XM_025516361.1"/>
</dbReference>
<name>A0A316VS46_9BASI</name>
<reference evidence="1 2" key="1">
    <citation type="journal article" date="2018" name="Mol. Biol. Evol.">
        <title>Broad Genomic Sampling Reveals a Smut Pathogenic Ancestry of the Fungal Clade Ustilaginomycotina.</title>
        <authorList>
            <person name="Kijpornyongpan T."/>
            <person name="Mondo S.J."/>
            <person name="Barry K."/>
            <person name="Sandor L."/>
            <person name="Lee J."/>
            <person name="Lipzen A."/>
            <person name="Pangilinan J."/>
            <person name="LaButti K."/>
            <person name="Hainaut M."/>
            <person name="Henrissat B."/>
            <person name="Grigoriev I.V."/>
            <person name="Spatafora J.W."/>
            <person name="Aime M.C."/>
        </authorList>
    </citation>
    <scope>NUCLEOTIDE SEQUENCE [LARGE SCALE GENOMIC DNA]</scope>
    <source>
        <strain evidence="1 2">MCA 4658</strain>
    </source>
</reference>
<dbReference type="Proteomes" id="UP000245783">
    <property type="component" value="Unassembled WGS sequence"/>
</dbReference>
<evidence type="ECO:0000313" key="2">
    <source>
        <dbReference type="Proteomes" id="UP000245783"/>
    </source>
</evidence>
<sequence length="215" mass="23462">MKPCASKRHAGKQHAAALACPSGPKDIKHLLSLEESLKAAQQVCNRLQEREDVKATVNSRNFLQKFVKSATAHGKLCCSTIADQSRRVKAIGLQDGRSMAEEDGGGVYEGLFFDEEGEPTHRYTGMTTNFPCRYQEHIVACLYSLLVHYDAAREAEHLPLASVLNPSLSPHFAALVDAECSLVAVRDRLFPFPNPNMVPPEELDINARASGSGSA</sequence>
<accession>A0A316VS46</accession>
<evidence type="ECO:0000313" key="1">
    <source>
        <dbReference type="EMBL" id="PWN40469.1"/>
    </source>
</evidence>
<dbReference type="GeneID" id="37038231"/>
<protein>
    <submittedName>
        <fullName evidence="1">Uncharacterized protein</fullName>
    </submittedName>
</protein>
<dbReference type="AlphaFoldDB" id="A0A316VS46"/>
<dbReference type="InParanoid" id="A0A316VS46"/>
<gene>
    <name evidence="1" type="ORF">IE81DRAFT_349206</name>
</gene>
<organism evidence="1 2">
    <name type="scientific">Ceraceosorus guamensis</name>
    <dbReference type="NCBI Taxonomy" id="1522189"/>
    <lineage>
        <taxon>Eukaryota</taxon>
        <taxon>Fungi</taxon>
        <taxon>Dikarya</taxon>
        <taxon>Basidiomycota</taxon>
        <taxon>Ustilaginomycotina</taxon>
        <taxon>Exobasidiomycetes</taxon>
        <taxon>Ceraceosorales</taxon>
        <taxon>Ceraceosoraceae</taxon>
        <taxon>Ceraceosorus</taxon>
    </lineage>
</organism>
<proteinExistence type="predicted"/>
<keyword evidence="2" id="KW-1185">Reference proteome</keyword>